<evidence type="ECO:0000313" key="1">
    <source>
        <dbReference type="EMBL" id="EKM27937.1"/>
    </source>
</evidence>
<organism evidence="1 2">
    <name type="scientific">Vibrio harveyi</name>
    <name type="common">Beneckea harveyi</name>
    <dbReference type="NCBI Taxonomy" id="669"/>
    <lineage>
        <taxon>Bacteria</taxon>
        <taxon>Pseudomonadati</taxon>
        <taxon>Pseudomonadota</taxon>
        <taxon>Gammaproteobacteria</taxon>
        <taxon>Vibrionales</taxon>
        <taxon>Vibrionaceae</taxon>
        <taxon>Vibrio</taxon>
    </lineage>
</organism>
<protein>
    <submittedName>
        <fullName evidence="1">Protein ApaG</fullName>
    </submittedName>
</protein>
<gene>
    <name evidence="1" type="primary">apaG</name>
    <name evidence="1" type="ORF">VCHENC02_0091B</name>
</gene>
<dbReference type="EMBL" id="AJSR01002764">
    <property type="protein sequence ID" value="EKM27937.1"/>
    <property type="molecule type" value="Genomic_DNA"/>
</dbReference>
<accession>A0A454CNF3</accession>
<name>A0A454CNF3_VIBHA</name>
<feature type="non-terminal residue" evidence="1">
    <location>
        <position position="1"/>
    </location>
</feature>
<proteinExistence type="predicted"/>
<reference evidence="1 2" key="1">
    <citation type="submission" date="2012-10" db="EMBL/GenBank/DDBJ databases">
        <title>Genome sequence of Vibrio Cholerae HENC-02.</title>
        <authorList>
            <person name="Eppinger M."/>
            <person name="Hasan N.A."/>
            <person name="Sengamalay N."/>
            <person name="Hine E."/>
            <person name="Su Q."/>
            <person name="Daugherty S.C."/>
            <person name="Young S."/>
            <person name="Sadzewicz L."/>
            <person name="Tallon L."/>
            <person name="Cebula T.A."/>
            <person name="Ravel J."/>
            <person name="Colwell R.R."/>
        </authorList>
    </citation>
    <scope>NUCLEOTIDE SEQUENCE [LARGE SCALE GENOMIC DNA]</scope>
    <source>
        <strain evidence="1 2">HENC-02</strain>
    </source>
</reference>
<dbReference type="Proteomes" id="UP000008367">
    <property type="component" value="Unassembled WGS sequence"/>
</dbReference>
<comment type="caution">
    <text evidence="1">The sequence shown here is derived from an EMBL/GenBank/DDBJ whole genome shotgun (WGS) entry which is preliminary data.</text>
</comment>
<evidence type="ECO:0000313" key="2">
    <source>
        <dbReference type="Proteomes" id="UP000008367"/>
    </source>
</evidence>
<sequence length="13" mass="1557">LRLIHSAWLFLTS</sequence>